<dbReference type="CDD" id="cd07043">
    <property type="entry name" value="STAS_anti-anti-sigma_factors"/>
    <property type="match status" value="1"/>
</dbReference>
<gene>
    <name evidence="2" type="ORF">SAMN05421837_101184</name>
</gene>
<protein>
    <submittedName>
        <fullName evidence="2">Anti-anti-sigma factor</fullName>
    </submittedName>
</protein>
<dbReference type="Pfam" id="PF01740">
    <property type="entry name" value="STAS"/>
    <property type="match status" value="1"/>
</dbReference>
<dbReference type="PROSITE" id="PS50801">
    <property type="entry name" value="STAS"/>
    <property type="match status" value="1"/>
</dbReference>
<evidence type="ECO:0000313" key="3">
    <source>
        <dbReference type="Proteomes" id="UP000198878"/>
    </source>
</evidence>
<keyword evidence="3" id="KW-1185">Reference proteome</keyword>
<dbReference type="EMBL" id="FNUJ01000001">
    <property type="protein sequence ID" value="SEF19991.1"/>
    <property type="molecule type" value="Genomic_DNA"/>
</dbReference>
<reference evidence="3" key="1">
    <citation type="submission" date="2016-10" db="EMBL/GenBank/DDBJ databases">
        <authorList>
            <person name="Varghese N."/>
            <person name="Submissions S."/>
        </authorList>
    </citation>
    <scope>NUCLEOTIDE SEQUENCE [LARGE SCALE GENOMIC DNA]</scope>
    <source>
        <strain evidence="3">DSM 44654</strain>
    </source>
</reference>
<dbReference type="PANTHER" id="PTHR33495:SF13">
    <property type="entry name" value="ANTI-SIGMA-F FACTOR ANTAGONIST RSFB"/>
    <property type="match status" value="1"/>
</dbReference>
<dbReference type="GO" id="GO:0043856">
    <property type="term" value="F:anti-sigma factor antagonist activity"/>
    <property type="evidence" value="ECO:0007669"/>
    <property type="project" value="TreeGrafter"/>
</dbReference>
<dbReference type="Proteomes" id="UP000198878">
    <property type="component" value="Unassembled WGS sequence"/>
</dbReference>
<dbReference type="Gene3D" id="3.30.750.24">
    <property type="entry name" value="STAS domain"/>
    <property type="match status" value="1"/>
</dbReference>
<dbReference type="InterPro" id="IPR002645">
    <property type="entry name" value="STAS_dom"/>
</dbReference>
<accession>A0A1H5Q3J7</accession>
<dbReference type="OrthoDB" id="3627719at2"/>
<dbReference type="SUPFAM" id="SSF52091">
    <property type="entry name" value="SpoIIaa-like"/>
    <property type="match status" value="1"/>
</dbReference>
<dbReference type="InterPro" id="IPR036513">
    <property type="entry name" value="STAS_dom_sf"/>
</dbReference>
<dbReference type="RefSeq" id="WP_086674350.1">
    <property type="nucleotide sequence ID" value="NZ_FNUJ01000001.1"/>
</dbReference>
<organism evidence="2 3">
    <name type="scientific">Amycolatopsis pretoriensis</name>
    <dbReference type="NCBI Taxonomy" id="218821"/>
    <lineage>
        <taxon>Bacteria</taxon>
        <taxon>Bacillati</taxon>
        <taxon>Actinomycetota</taxon>
        <taxon>Actinomycetes</taxon>
        <taxon>Pseudonocardiales</taxon>
        <taxon>Pseudonocardiaceae</taxon>
        <taxon>Amycolatopsis</taxon>
    </lineage>
</organism>
<evidence type="ECO:0000259" key="1">
    <source>
        <dbReference type="PROSITE" id="PS50801"/>
    </source>
</evidence>
<feature type="domain" description="STAS" evidence="1">
    <location>
        <begin position="11"/>
        <end position="119"/>
    </location>
</feature>
<name>A0A1H5Q3J7_9PSEU</name>
<proteinExistence type="predicted"/>
<dbReference type="PANTHER" id="PTHR33495">
    <property type="entry name" value="ANTI-SIGMA FACTOR ANTAGONIST TM_1081-RELATED-RELATED"/>
    <property type="match status" value="1"/>
</dbReference>
<evidence type="ECO:0000313" key="2">
    <source>
        <dbReference type="EMBL" id="SEF19991.1"/>
    </source>
</evidence>
<sequence>MTGSFQPERLQVVRTRGESGVVVLALSGELDAGTAPKLGEAAVQVFASDPEVLVLDLSELSFLSVAGVREVRAAHDRTAANRLRVVTGDRPAVREFLHATGFEAVLDCYRTRIGAITAGSRAEFVSHAKAAWEAG</sequence>
<dbReference type="AlphaFoldDB" id="A0A1H5Q3J7"/>
<dbReference type="STRING" id="218821.SAMN05421837_101184"/>